<keyword evidence="9" id="KW-1185">Reference proteome</keyword>
<feature type="domain" description="ABC3 transporter permease C-terminal" evidence="7">
    <location>
        <begin position="721"/>
        <end position="840"/>
    </location>
</feature>
<feature type="transmembrane region" description="Helical" evidence="6">
    <location>
        <begin position="721"/>
        <end position="741"/>
    </location>
</feature>
<dbReference type="GO" id="GO:0005886">
    <property type="term" value="C:plasma membrane"/>
    <property type="evidence" value="ECO:0007669"/>
    <property type="project" value="UniProtKB-SubCell"/>
</dbReference>
<evidence type="ECO:0000256" key="2">
    <source>
        <dbReference type="ARBA" id="ARBA00022475"/>
    </source>
</evidence>
<dbReference type="KEGG" id="cpoy:GP475_03760"/>
<feature type="transmembrane region" description="Helical" evidence="6">
    <location>
        <begin position="767"/>
        <end position="791"/>
    </location>
</feature>
<keyword evidence="3 6" id="KW-0812">Transmembrane</keyword>
<sequence>MRALIRPLLRNRKTVLIIFVLITLISSFIAGLLTYSQSEDATRSSLHSDYDSAWLSLAEKPKADLQSIPYRDLKDALPEGSDIYSTTDISGSLENSFSQIETIGFLQSDPQLQPRNYRPSSLGDHLPGPGEIMVSPEVAEKLGLKIGDVVTAHFQSGSISRQLRVSSVTGMSQALVSSPTIINTDSFNYEDARNSSVTWYFNYKNSGSLINPDNLSKLEEKGFSFKSELLNDYPESTGEKTQQDYLLDVDLFLSFLFGMLLLVAVTLLLISPAFSVLATKHARMFSLMATQGATPRQIRSGIVSFGAALGIAGGLCGIVLGTCLGSAVWLHYNSTWWPTIPWTMLAILLLTCVIGSALLAAIPAFLVARMAISQGIAGATPDRLRYFHWRMLIGPILFFCGIALRFVSQYASVMTFAALLWIISIPLSAPIVVWAFDKILSRSTTSLRLAHRNVLRNSFRSLSVLSAIAAVLGIIFGIGLVSSTGMVDIQTENRNIFTPDQLAISYRDSTPEEVEKTIHELLPTSTVTRFSYFYSFDVITPLDKECPPEDPRDMDSEQAATCLAQNRHHTATGGLDNVVFADSSILQSFRLEATSQTQAVEALNRGDILVSEDWKHYLDRNSGKISLSFEAPDQDTAEPSTLTREYQAVAVLPPRASTILINQREESNIPWHPNEELVIRNPSPIREKDIQQLRERLENLSGSATVTWVNNSLAIIRYPCIVLGIATLIATLVSTFTLLLARRDLQREYQLLDALGAPPRLPRKINAAYSAIIAFIATALGLTVGSLFLHFDYRPAMYDVNGELLQPGTLQSASVPLLIEATGLFIIPLLAWCIGWLATGKIAPLVVRPD</sequence>
<dbReference type="InterPro" id="IPR038766">
    <property type="entry name" value="Membrane_comp_ABC_pdt"/>
</dbReference>
<feature type="transmembrane region" description="Helical" evidence="6">
    <location>
        <begin position="251"/>
        <end position="279"/>
    </location>
</feature>
<reference evidence="8 9" key="1">
    <citation type="submission" date="2019-12" db="EMBL/GenBank/DDBJ databases">
        <title>Corynebacterium sp. nov., isolated from feces of the Anser Albifrons in China.</title>
        <authorList>
            <person name="Liu Q."/>
        </authorList>
    </citation>
    <scope>NUCLEOTIDE SEQUENCE [LARGE SCALE GENOMIC DNA]</scope>
    <source>
        <strain evidence="8 9">4H37-19</strain>
    </source>
</reference>
<gene>
    <name evidence="8" type="ORF">GP475_03760</name>
</gene>
<dbReference type="EMBL" id="CP046884">
    <property type="protein sequence ID" value="QNQ89860.1"/>
    <property type="molecule type" value="Genomic_DNA"/>
</dbReference>
<evidence type="ECO:0000256" key="5">
    <source>
        <dbReference type="ARBA" id="ARBA00023136"/>
    </source>
</evidence>
<feature type="transmembrane region" description="Helical" evidence="6">
    <location>
        <begin position="817"/>
        <end position="838"/>
    </location>
</feature>
<comment type="subcellular location">
    <subcellularLocation>
        <location evidence="1">Cell membrane</location>
        <topology evidence="1">Multi-pass membrane protein</topology>
    </subcellularLocation>
</comment>
<feature type="transmembrane region" description="Helical" evidence="6">
    <location>
        <begin position="300"/>
        <end position="330"/>
    </location>
</feature>
<evidence type="ECO:0000313" key="8">
    <source>
        <dbReference type="EMBL" id="QNQ89860.1"/>
    </source>
</evidence>
<dbReference type="InterPro" id="IPR003838">
    <property type="entry name" value="ABC3_permease_C"/>
</dbReference>
<dbReference type="PANTHER" id="PTHR30287">
    <property type="entry name" value="MEMBRANE COMPONENT OF PREDICTED ABC SUPERFAMILY METABOLITE UPTAKE TRANSPORTER"/>
    <property type="match status" value="1"/>
</dbReference>
<accession>A0A7H0SMT5</accession>
<evidence type="ECO:0000256" key="6">
    <source>
        <dbReference type="SAM" id="Phobius"/>
    </source>
</evidence>
<dbReference type="Proteomes" id="UP000516320">
    <property type="component" value="Chromosome"/>
</dbReference>
<protein>
    <submittedName>
        <fullName evidence="8">FtsX-like permease family protein</fullName>
    </submittedName>
</protein>
<keyword evidence="4 6" id="KW-1133">Transmembrane helix</keyword>
<organism evidence="8 9">
    <name type="scientific">Corynebacterium poyangense</name>
    <dbReference type="NCBI Taxonomy" id="2684405"/>
    <lineage>
        <taxon>Bacteria</taxon>
        <taxon>Bacillati</taxon>
        <taxon>Actinomycetota</taxon>
        <taxon>Actinomycetes</taxon>
        <taxon>Mycobacteriales</taxon>
        <taxon>Corynebacteriaceae</taxon>
        <taxon>Corynebacterium</taxon>
    </lineage>
</organism>
<keyword evidence="2" id="KW-1003">Cell membrane</keyword>
<feature type="transmembrane region" description="Helical" evidence="6">
    <location>
        <begin position="413"/>
        <end position="436"/>
    </location>
</feature>
<dbReference type="Pfam" id="PF02687">
    <property type="entry name" value="FtsX"/>
    <property type="match status" value="2"/>
</dbReference>
<feature type="transmembrane region" description="Helical" evidence="6">
    <location>
        <begin position="342"/>
        <end position="368"/>
    </location>
</feature>
<feature type="transmembrane region" description="Helical" evidence="6">
    <location>
        <begin position="389"/>
        <end position="407"/>
    </location>
</feature>
<feature type="transmembrane region" description="Helical" evidence="6">
    <location>
        <begin position="457"/>
        <end position="481"/>
    </location>
</feature>
<name>A0A7H0SMT5_9CORY</name>
<keyword evidence="5 6" id="KW-0472">Membrane</keyword>
<evidence type="ECO:0000256" key="3">
    <source>
        <dbReference type="ARBA" id="ARBA00022692"/>
    </source>
</evidence>
<feature type="domain" description="ABC3 transporter permease C-terminal" evidence="7">
    <location>
        <begin position="257"/>
        <end position="369"/>
    </location>
</feature>
<proteinExistence type="predicted"/>
<evidence type="ECO:0000313" key="9">
    <source>
        <dbReference type="Proteomes" id="UP000516320"/>
    </source>
</evidence>
<evidence type="ECO:0000256" key="4">
    <source>
        <dbReference type="ARBA" id="ARBA00022989"/>
    </source>
</evidence>
<evidence type="ECO:0000256" key="1">
    <source>
        <dbReference type="ARBA" id="ARBA00004651"/>
    </source>
</evidence>
<dbReference type="AlphaFoldDB" id="A0A7H0SMT5"/>
<evidence type="ECO:0000259" key="7">
    <source>
        <dbReference type="Pfam" id="PF02687"/>
    </source>
</evidence>
<dbReference type="PANTHER" id="PTHR30287:SF2">
    <property type="entry name" value="BLL1001 PROTEIN"/>
    <property type="match status" value="1"/>
</dbReference>